<reference evidence="1 2" key="2">
    <citation type="submission" date="2013-02" db="EMBL/GenBank/DDBJ databases">
        <title>The Genome Sequence of Plasmodium falciparum MaliPS096_E11.</title>
        <authorList>
            <consortium name="The Broad Institute Genome Sequencing Platform"/>
            <consortium name="The Broad Institute Genome Sequencing Center for Infectious Disease"/>
            <person name="Neafsey D."/>
            <person name="Cheeseman I."/>
            <person name="Volkman S."/>
            <person name="Adams J."/>
            <person name="Walker B."/>
            <person name="Young S.K."/>
            <person name="Zeng Q."/>
            <person name="Gargeya S."/>
            <person name="Fitzgerald M."/>
            <person name="Haas B."/>
            <person name="Abouelleil A."/>
            <person name="Alvarado L."/>
            <person name="Arachchi H.M."/>
            <person name="Berlin A.M."/>
            <person name="Chapman S.B."/>
            <person name="Dewar J."/>
            <person name="Goldberg J."/>
            <person name="Griggs A."/>
            <person name="Gujja S."/>
            <person name="Hansen M."/>
            <person name="Howarth C."/>
            <person name="Imamovic A."/>
            <person name="Larimer J."/>
            <person name="McCowan C."/>
            <person name="Murphy C."/>
            <person name="Neiman D."/>
            <person name="Pearson M."/>
            <person name="Priest M."/>
            <person name="Roberts A."/>
            <person name="Saif S."/>
            <person name="Shea T."/>
            <person name="Sisk P."/>
            <person name="Sykes S."/>
            <person name="Wortman J."/>
            <person name="Nusbaum C."/>
            <person name="Birren B."/>
        </authorList>
    </citation>
    <scope>NUCLEOTIDE SEQUENCE [LARGE SCALE GENOMIC DNA]</scope>
    <source>
        <strain evidence="1 2">MaliPS096_E11</strain>
    </source>
</reference>
<evidence type="ECO:0000313" key="1">
    <source>
        <dbReference type="EMBL" id="ETW49234.1"/>
    </source>
</evidence>
<proteinExistence type="predicted"/>
<accession>A0A024WPS7</accession>
<evidence type="ECO:0000313" key="2">
    <source>
        <dbReference type="Proteomes" id="UP000030699"/>
    </source>
</evidence>
<dbReference type="AlphaFoldDB" id="A0A024WPS7"/>
<dbReference type="Proteomes" id="UP000030699">
    <property type="component" value="Unassembled WGS sequence"/>
</dbReference>
<dbReference type="EMBL" id="KI925546">
    <property type="protein sequence ID" value="ETW49234.1"/>
    <property type="molecule type" value="Genomic_DNA"/>
</dbReference>
<organism evidence="1 2">
    <name type="scientific">Plasmodium falciparum MaliPS096_E11</name>
    <dbReference type="NCBI Taxonomy" id="1036727"/>
    <lineage>
        <taxon>Eukaryota</taxon>
        <taxon>Sar</taxon>
        <taxon>Alveolata</taxon>
        <taxon>Apicomplexa</taxon>
        <taxon>Aconoidasida</taxon>
        <taxon>Haemosporida</taxon>
        <taxon>Plasmodiidae</taxon>
        <taxon>Plasmodium</taxon>
        <taxon>Plasmodium (Laverania)</taxon>
    </lineage>
</organism>
<protein>
    <submittedName>
        <fullName evidence="1">Uncharacterized protein</fullName>
    </submittedName>
</protein>
<sequence length="51" mass="6262">MIKSNENNTLWFFKNKKITHFNMIGEKKKKKIYIKEKKKLVLYSCNGYLYN</sequence>
<name>A0A024WPS7_PLAFA</name>
<reference evidence="1 2" key="1">
    <citation type="submission" date="2013-02" db="EMBL/GenBank/DDBJ databases">
        <title>The Genome Annotation of Plasmodium falciparum MaliPS096_E11.</title>
        <authorList>
            <consortium name="The Broad Institute Genome Sequencing Platform"/>
            <consortium name="The Broad Institute Genome Sequencing Center for Infectious Disease"/>
            <person name="Neafsey D."/>
            <person name="Hoffman S."/>
            <person name="Volkman S."/>
            <person name="Rosenthal P."/>
            <person name="Walker B."/>
            <person name="Young S.K."/>
            <person name="Zeng Q."/>
            <person name="Gargeya S."/>
            <person name="Fitzgerald M."/>
            <person name="Haas B."/>
            <person name="Abouelleil A."/>
            <person name="Allen A.W."/>
            <person name="Alvarado L."/>
            <person name="Arachchi H.M."/>
            <person name="Berlin A.M."/>
            <person name="Chapman S.B."/>
            <person name="Gainer-Dewar J."/>
            <person name="Goldberg J."/>
            <person name="Griggs A."/>
            <person name="Gujja S."/>
            <person name="Hansen M."/>
            <person name="Howarth C."/>
            <person name="Imamovic A."/>
            <person name="Ireland A."/>
            <person name="Larimer J."/>
            <person name="McCowan C."/>
            <person name="Murphy C."/>
            <person name="Pearson M."/>
            <person name="Poon T.W."/>
            <person name="Priest M."/>
            <person name="Roberts A."/>
            <person name="Saif S."/>
            <person name="Shea T."/>
            <person name="Sisk P."/>
            <person name="Sykes S."/>
            <person name="Wortman J."/>
            <person name="Nusbaum C."/>
            <person name="Birren B."/>
        </authorList>
    </citation>
    <scope>NUCLEOTIDE SEQUENCE [LARGE SCALE GENOMIC DNA]</scope>
    <source>
        <strain evidence="1 2">MaliPS096_E11</strain>
    </source>
</reference>
<gene>
    <name evidence="1" type="ORF">PFMALIP_02737</name>
</gene>